<dbReference type="EMBL" id="LJYG01000105">
    <property type="protein sequence ID" value="KRQ04889.1"/>
    <property type="molecule type" value="Genomic_DNA"/>
</dbReference>
<sequence length="76" mass="8711">MSEAYSTYCKWDQEAVVSESGRTASRFFIRMGGKGWMVYDRERRGPALLGTDIAANLTREQAERAYEVLTRSTPER</sequence>
<proteinExistence type="predicted"/>
<name>A0A0R3D4Y8_9BRAD</name>
<dbReference type="AlphaFoldDB" id="A0A0R3D4Y8"/>
<dbReference type="STRING" id="989370.AOQ71_28955"/>
<comment type="caution">
    <text evidence="1">The sequence shown here is derived from an EMBL/GenBank/DDBJ whole genome shotgun (WGS) entry which is preliminary data.</text>
</comment>
<reference evidence="1 2" key="1">
    <citation type="submission" date="2015-09" db="EMBL/GenBank/DDBJ databases">
        <title>Draft Genome Sequence of Bradyrhizobium manausense Strain BR 3351T, a Novel Symbiotic Nitrogen-Fixing Alphaproteobacterium Isolated from Brazilian Amazon Rain Forest.</title>
        <authorList>
            <person name="De Araujo J.L."/>
            <person name="Zilli J.E."/>
        </authorList>
    </citation>
    <scope>NUCLEOTIDE SEQUENCE [LARGE SCALE GENOMIC DNA]</scope>
    <source>
        <strain evidence="1 2">BR3351</strain>
    </source>
</reference>
<dbReference type="Proteomes" id="UP000051936">
    <property type="component" value="Unassembled WGS sequence"/>
</dbReference>
<evidence type="ECO:0008006" key="3">
    <source>
        <dbReference type="Google" id="ProtNLM"/>
    </source>
</evidence>
<accession>A0A0R3D4Y8</accession>
<gene>
    <name evidence="1" type="ORF">AOQ71_28955</name>
</gene>
<evidence type="ECO:0000313" key="2">
    <source>
        <dbReference type="Proteomes" id="UP000051936"/>
    </source>
</evidence>
<organism evidence="1 2">
    <name type="scientific">Bradyrhizobium manausense</name>
    <dbReference type="NCBI Taxonomy" id="989370"/>
    <lineage>
        <taxon>Bacteria</taxon>
        <taxon>Pseudomonadati</taxon>
        <taxon>Pseudomonadota</taxon>
        <taxon>Alphaproteobacteria</taxon>
        <taxon>Hyphomicrobiales</taxon>
        <taxon>Nitrobacteraceae</taxon>
        <taxon>Bradyrhizobium</taxon>
    </lineage>
</organism>
<keyword evidence="2" id="KW-1185">Reference proteome</keyword>
<protein>
    <recommendedName>
        <fullName evidence="3">WGR domain-containing protein</fullName>
    </recommendedName>
</protein>
<evidence type="ECO:0000313" key="1">
    <source>
        <dbReference type="EMBL" id="KRQ04889.1"/>
    </source>
</evidence>